<dbReference type="InterPro" id="IPR036678">
    <property type="entry name" value="MutS_con_dom_sf"/>
</dbReference>
<name>A0A2R6S3T7_9APHY</name>
<dbReference type="SMART" id="SM00533">
    <property type="entry name" value="MUTSd"/>
    <property type="match status" value="1"/>
</dbReference>
<dbReference type="OrthoDB" id="121051at2759"/>
<accession>A0A2R6S3T7</accession>
<dbReference type="InterPro" id="IPR016151">
    <property type="entry name" value="DNA_mismatch_repair_MutS_N"/>
</dbReference>
<dbReference type="InterPro" id="IPR007696">
    <property type="entry name" value="DNA_mismatch_repair_MutS_core"/>
</dbReference>
<dbReference type="STRING" id="98765.A0A2R6S3T7"/>
<dbReference type="GO" id="GO:0032301">
    <property type="term" value="C:MutSalpha complex"/>
    <property type="evidence" value="ECO:0007669"/>
    <property type="project" value="TreeGrafter"/>
</dbReference>
<keyword evidence="3" id="KW-0227">DNA damage</keyword>
<protein>
    <recommendedName>
        <fullName evidence="7">DNA mismatch repair protein MutS core domain-containing protein</fullName>
    </recommendedName>
</protein>
<feature type="compositionally biased region" description="Polar residues" evidence="6">
    <location>
        <begin position="281"/>
        <end position="294"/>
    </location>
</feature>
<dbReference type="InterPro" id="IPR007860">
    <property type="entry name" value="DNA_mmatch_repair_MutS_con_dom"/>
</dbReference>
<keyword evidence="9" id="KW-1185">Reference proteome</keyword>
<dbReference type="EMBL" id="MLYV02000089">
    <property type="protein sequence ID" value="PSS36954.1"/>
    <property type="molecule type" value="Genomic_DNA"/>
</dbReference>
<dbReference type="PIRSF" id="PIRSF037677">
    <property type="entry name" value="DNA_mis_repair_Msh6"/>
    <property type="match status" value="1"/>
</dbReference>
<sequence>MKTQHPDKMKQKSLMSFFGKASTNVTKAKPGLSSPEGSPKASRSSRTLTDRSSDPPVYETNIPLSKGGSQSSTLGSTNYTRGSNEASSSRDTPATSDPIDVDMLSAEEEEPIGKNTKTKTLVTRKRKIVLEDSEDDLQDVDTAAYRKGLSAYQPSPEANEAKSRAKKRPRVSAMLSDDNEDDGDGPVVSFTQRLTKFKPTAKSKQNRKSSMVDDDDFIVPDDEDEDEELPSAFHQPSPMSDVSSRPSSRLSDYAYTDASEAELDEPSTERIRSSKVRPSLSEKNSSKRTSSNLFLTAAEQRAQRQKEEKKGSEDPFEFLVDIKDKDGIRPGQPGYDPRTLFVPPRAWESFTPFETQFWKIKQNHFDTVLFFQKGKFLELYEDDARIGHQEFDLKLTQRVKMSMVGVPEQSFNFWAAKFLAKGYKVGRVDQAETALGAEMRVAADKGKGKGRSTNTENKDKIVRRELNKVYTNGTLVDEALLTDDQAGHCISIREDGEEDVKTGTQKFGLCVLDSSTSEFNMSAFEDDVCRTKLETTMRQLCPKEVIFTKGNLSVSTTRLLKTVLPEKCLWTSLRESEGLSYEKTMKELKTLYPDGGEDEETDDDMHGLSSAVPEAIRSMLMYHGAVEALGSMIWYLRTLNIDKDLLSMKNFNIYDPMKKGEGLVLDGQTLAHIEANGSFVSGSACPYGKSQTSMPGDLDAVQDLIDHPTFESEFTEVAKGLPDLERIVSRIHSKNCRVKDFLKVLEEIYLVQTKPTDDVPKSWVKSGATKAAARWMVPELAQSIRSLKEAREHKNIAIKEFKNRLYAEFDTDRTVWLRAIRVLSELDCLFSLAKASNALGEPACRPEFVEGDSAWFEFQELRHPALSVSAGFRGDFIPNDVKLGKDVGRIALLTGPNMGGKSTDGMAIAGLVFLYKLVKGVASSSFGTHVANLAGVPMQVVERAETISRDFAHQFKEKIEGKKKDKAVCTIPLVAQADFAFLYSLATGKRELPEDKMRRREVLRGIRAAVRSCLKQSHPSLV</sequence>
<evidence type="ECO:0000256" key="6">
    <source>
        <dbReference type="SAM" id="MobiDB-lite"/>
    </source>
</evidence>
<dbReference type="GO" id="GO:0030983">
    <property type="term" value="F:mismatched DNA binding"/>
    <property type="evidence" value="ECO:0007669"/>
    <property type="project" value="InterPro"/>
</dbReference>
<evidence type="ECO:0000313" key="8">
    <source>
        <dbReference type="EMBL" id="PSS36954.1"/>
    </source>
</evidence>
<dbReference type="InterPro" id="IPR036187">
    <property type="entry name" value="DNA_mismatch_repair_MutS_sf"/>
</dbReference>
<evidence type="ECO:0000313" key="9">
    <source>
        <dbReference type="Proteomes" id="UP000186601"/>
    </source>
</evidence>
<dbReference type="FunFam" id="3.40.1170.10:FF:000002">
    <property type="entry name" value="DNA mismatch repair protein"/>
    <property type="match status" value="1"/>
</dbReference>
<dbReference type="Gene3D" id="3.40.50.300">
    <property type="entry name" value="P-loop containing nucleotide triphosphate hydrolases"/>
    <property type="match status" value="2"/>
</dbReference>
<keyword evidence="5" id="KW-0238">DNA-binding</keyword>
<dbReference type="InterPro" id="IPR017261">
    <property type="entry name" value="DNA_mismatch_repair_MutS/MSH"/>
</dbReference>
<dbReference type="Pfam" id="PF05192">
    <property type="entry name" value="MutS_III"/>
    <property type="match status" value="1"/>
</dbReference>
<dbReference type="Pfam" id="PF01624">
    <property type="entry name" value="MutS_I"/>
    <property type="match status" value="1"/>
</dbReference>
<dbReference type="Pfam" id="PF05188">
    <property type="entry name" value="MutS_II"/>
    <property type="match status" value="1"/>
</dbReference>
<evidence type="ECO:0000256" key="2">
    <source>
        <dbReference type="ARBA" id="ARBA00022741"/>
    </source>
</evidence>
<dbReference type="InterPro" id="IPR027417">
    <property type="entry name" value="P-loop_NTPase"/>
</dbReference>
<evidence type="ECO:0000259" key="7">
    <source>
        <dbReference type="SMART" id="SM00533"/>
    </source>
</evidence>
<dbReference type="Proteomes" id="UP000186601">
    <property type="component" value="Unassembled WGS sequence"/>
</dbReference>
<comment type="caution">
    <text evidence="8">The sequence shown here is derived from an EMBL/GenBank/DDBJ whole genome shotgun (WGS) entry which is preliminary data.</text>
</comment>
<dbReference type="AlphaFoldDB" id="A0A2R6S3T7"/>
<dbReference type="SUPFAM" id="SSF48334">
    <property type="entry name" value="DNA repair protein MutS, domain III"/>
    <property type="match status" value="1"/>
</dbReference>
<dbReference type="PANTHER" id="PTHR11361:SF148">
    <property type="entry name" value="DNA MISMATCH REPAIR PROTEIN MSH6"/>
    <property type="match status" value="1"/>
</dbReference>
<feature type="compositionally biased region" description="Low complexity" evidence="6">
    <location>
        <begin position="236"/>
        <end position="252"/>
    </location>
</feature>
<feature type="compositionally biased region" description="Basic and acidic residues" evidence="6">
    <location>
        <begin position="1"/>
        <end position="10"/>
    </location>
</feature>
<evidence type="ECO:0000256" key="3">
    <source>
        <dbReference type="ARBA" id="ARBA00022763"/>
    </source>
</evidence>
<gene>
    <name evidence="8" type="ORF">PHLCEN_2v1170</name>
</gene>
<evidence type="ECO:0000256" key="1">
    <source>
        <dbReference type="ARBA" id="ARBA00006271"/>
    </source>
</evidence>
<feature type="region of interest" description="Disordered" evidence="6">
    <location>
        <begin position="1"/>
        <end position="294"/>
    </location>
</feature>
<proteinExistence type="inferred from homology"/>
<dbReference type="GO" id="GO:0005524">
    <property type="term" value="F:ATP binding"/>
    <property type="evidence" value="ECO:0007669"/>
    <property type="project" value="UniProtKB-KW"/>
</dbReference>
<organism evidence="8 9">
    <name type="scientific">Hermanssonia centrifuga</name>
    <dbReference type="NCBI Taxonomy" id="98765"/>
    <lineage>
        <taxon>Eukaryota</taxon>
        <taxon>Fungi</taxon>
        <taxon>Dikarya</taxon>
        <taxon>Basidiomycota</taxon>
        <taxon>Agaricomycotina</taxon>
        <taxon>Agaricomycetes</taxon>
        <taxon>Polyporales</taxon>
        <taxon>Meruliaceae</taxon>
        <taxon>Hermanssonia</taxon>
    </lineage>
</organism>
<evidence type="ECO:0000256" key="5">
    <source>
        <dbReference type="ARBA" id="ARBA00023125"/>
    </source>
</evidence>
<evidence type="ECO:0000256" key="4">
    <source>
        <dbReference type="ARBA" id="ARBA00022840"/>
    </source>
</evidence>
<keyword evidence="2" id="KW-0547">Nucleotide-binding</keyword>
<dbReference type="SUPFAM" id="SSF53150">
    <property type="entry name" value="DNA repair protein MutS, domain II"/>
    <property type="match status" value="1"/>
</dbReference>
<comment type="similarity">
    <text evidence="1">Belongs to the DNA mismatch repair MutS family.</text>
</comment>
<dbReference type="SUPFAM" id="SSF52540">
    <property type="entry name" value="P-loop containing nucleoside triphosphate hydrolases"/>
    <property type="match status" value="1"/>
</dbReference>
<dbReference type="SUPFAM" id="SSF55271">
    <property type="entry name" value="DNA repair protein MutS, domain I"/>
    <property type="match status" value="1"/>
</dbReference>
<feature type="compositionally biased region" description="Polar residues" evidence="6">
    <location>
        <begin position="67"/>
        <end position="95"/>
    </location>
</feature>
<keyword evidence="4" id="KW-0067">ATP-binding</keyword>
<reference evidence="8 9" key="1">
    <citation type="submission" date="2018-02" db="EMBL/GenBank/DDBJ databases">
        <title>Genome sequence of the basidiomycete white-rot fungus Phlebia centrifuga.</title>
        <authorList>
            <person name="Granchi Z."/>
            <person name="Peng M."/>
            <person name="de Vries R.P."/>
            <person name="Hilden K."/>
            <person name="Makela M.R."/>
            <person name="Grigoriev I."/>
            <person name="Riley R."/>
        </authorList>
    </citation>
    <scope>NUCLEOTIDE SEQUENCE [LARGE SCALE GENOMIC DNA]</scope>
    <source>
        <strain evidence="8 9">FBCC195</strain>
    </source>
</reference>
<dbReference type="Gene3D" id="1.10.1420.10">
    <property type="match status" value="3"/>
</dbReference>
<feature type="compositionally biased region" description="Acidic residues" evidence="6">
    <location>
        <begin position="212"/>
        <end position="229"/>
    </location>
</feature>
<dbReference type="PANTHER" id="PTHR11361">
    <property type="entry name" value="DNA MISMATCH REPAIR PROTEIN MUTS FAMILY MEMBER"/>
    <property type="match status" value="1"/>
</dbReference>
<dbReference type="InterPro" id="IPR045076">
    <property type="entry name" value="MutS"/>
</dbReference>
<dbReference type="Gene3D" id="3.40.1170.10">
    <property type="entry name" value="DNA repair protein MutS, domain I"/>
    <property type="match status" value="1"/>
</dbReference>
<dbReference type="GO" id="GO:0006298">
    <property type="term" value="P:mismatch repair"/>
    <property type="evidence" value="ECO:0007669"/>
    <property type="project" value="InterPro"/>
</dbReference>
<feature type="domain" description="DNA mismatch repair protein MutS core" evidence="7">
    <location>
        <begin position="541"/>
        <end position="869"/>
    </location>
</feature>
<dbReference type="InterPro" id="IPR007695">
    <property type="entry name" value="DNA_mismatch_repair_MutS-lik_N"/>
</dbReference>
<dbReference type="Gene3D" id="3.30.420.110">
    <property type="entry name" value="MutS, connector domain"/>
    <property type="match status" value="1"/>
</dbReference>
<dbReference type="GO" id="GO:0140664">
    <property type="term" value="F:ATP-dependent DNA damage sensor activity"/>
    <property type="evidence" value="ECO:0007669"/>
    <property type="project" value="InterPro"/>
</dbReference>
<feature type="compositionally biased region" description="Basic residues" evidence="6">
    <location>
        <begin position="195"/>
        <end position="207"/>
    </location>
</feature>